<keyword evidence="4 5" id="KW-0472">Membrane</keyword>
<dbReference type="AlphaFoldDB" id="A0A1Y3PDS0"/>
<keyword evidence="2 5" id="KW-0812">Transmembrane</keyword>
<accession>A0A1Y3PDS0</accession>
<dbReference type="HAMAP" id="MF_01600">
    <property type="entry name" value="UPF0182"/>
    <property type="match status" value="1"/>
</dbReference>
<evidence type="ECO:0000256" key="1">
    <source>
        <dbReference type="ARBA" id="ARBA00022475"/>
    </source>
</evidence>
<proteinExistence type="inferred from homology"/>
<feature type="compositionally biased region" description="Low complexity" evidence="6">
    <location>
        <begin position="934"/>
        <end position="953"/>
    </location>
</feature>
<reference evidence="8" key="1">
    <citation type="submission" date="2016-06" db="EMBL/GenBank/DDBJ databases">
        <authorList>
            <person name="Nascimento L."/>
            <person name="Pereira R.V."/>
            <person name="Martins L.F."/>
            <person name="Quaggio R.B."/>
            <person name="Silva A.M."/>
            <person name="Setubal J.C."/>
        </authorList>
    </citation>
    <scope>NUCLEOTIDE SEQUENCE [LARGE SCALE GENOMIC DNA]</scope>
</reference>
<evidence type="ECO:0000313" key="8">
    <source>
        <dbReference type="Proteomes" id="UP000196475"/>
    </source>
</evidence>
<comment type="similarity">
    <text evidence="5">Belongs to the UPF0182 family.</text>
</comment>
<dbReference type="Proteomes" id="UP000196475">
    <property type="component" value="Unassembled WGS sequence"/>
</dbReference>
<feature type="region of interest" description="Disordered" evidence="6">
    <location>
        <begin position="902"/>
        <end position="963"/>
    </location>
</feature>
<gene>
    <name evidence="7" type="ORF">BAA01_10350</name>
</gene>
<dbReference type="GO" id="GO:0005576">
    <property type="term" value="C:extracellular region"/>
    <property type="evidence" value="ECO:0007669"/>
    <property type="project" value="TreeGrafter"/>
</dbReference>
<dbReference type="PANTHER" id="PTHR39344">
    <property type="entry name" value="UPF0182 PROTEIN SLL1060"/>
    <property type="match status" value="1"/>
</dbReference>
<evidence type="ECO:0000256" key="6">
    <source>
        <dbReference type="SAM" id="MobiDB-lite"/>
    </source>
</evidence>
<dbReference type="InterPro" id="IPR005372">
    <property type="entry name" value="UPF0182"/>
</dbReference>
<feature type="transmembrane region" description="Helical" evidence="5">
    <location>
        <begin position="289"/>
        <end position="309"/>
    </location>
</feature>
<organism evidence="7 8">
    <name type="scientific">Bacillus thermozeamaize</name>
    <dbReference type="NCBI Taxonomy" id="230954"/>
    <lineage>
        <taxon>Bacteria</taxon>
        <taxon>Bacillati</taxon>
        <taxon>Bacillota</taxon>
        <taxon>Bacilli</taxon>
        <taxon>Bacillales</taxon>
        <taxon>Bacillaceae</taxon>
        <taxon>Bacillus</taxon>
    </lineage>
</organism>
<name>A0A1Y3PDS0_9BACI</name>
<evidence type="ECO:0000256" key="5">
    <source>
        <dbReference type="HAMAP-Rule" id="MF_01600"/>
    </source>
</evidence>
<feature type="transmembrane region" description="Helical" evidence="5">
    <location>
        <begin position="257"/>
        <end position="277"/>
    </location>
</feature>
<feature type="transmembrane region" description="Helical" evidence="5">
    <location>
        <begin position="171"/>
        <end position="198"/>
    </location>
</feature>
<evidence type="ECO:0000313" key="7">
    <source>
        <dbReference type="EMBL" id="OUM85472.1"/>
    </source>
</evidence>
<evidence type="ECO:0000256" key="2">
    <source>
        <dbReference type="ARBA" id="ARBA00022692"/>
    </source>
</evidence>
<protein>
    <recommendedName>
        <fullName evidence="5">UPF0182 protein BAA01_10350</fullName>
    </recommendedName>
</protein>
<comment type="subcellular location">
    <subcellularLocation>
        <location evidence="5">Cell membrane</location>
        <topology evidence="5">Multi-pass membrane protein</topology>
    </subcellularLocation>
</comment>
<dbReference type="GO" id="GO:0005886">
    <property type="term" value="C:plasma membrane"/>
    <property type="evidence" value="ECO:0007669"/>
    <property type="project" value="UniProtKB-SubCell"/>
</dbReference>
<keyword evidence="1 5" id="KW-1003">Cell membrane</keyword>
<feature type="transmembrane region" description="Helical" evidence="5">
    <location>
        <begin position="68"/>
        <end position="90"/>
    </location>
</feature>
<comment type="caution">
    <text evidence="7">The sequence shown here is derived from an EMBL/GenBank/DDBJ whole genome shotgun (WGS) entry which is preliminary data.</text>
</comment>
<evidence type="ECO:0000256" key="3">
    <source>
        <dbReference type="ARBA" id="ARBA00022989"/>
    </source>
</evidence>
<dbReference type="PANTHER" id="PTHR39344:SF1">
    <property type="entry name" value="UPF0182 PROTEIN SLL1060"/>
    <property type="match status" value="1"/>
</dbReference>
<evidence type="ECO:0000256" key="4">
    <source>
        <dbReference type="ARBA" id="ARBA00023136"/>
    </source>
</evidence>
<dbReference type="EMBL" id="LZRT01000101">
    <property type="protein sequence ID" value="OUM85472.1"/>
    <property type="molecule type" value="Genomic_DNA"/>
</dbReference>
<feature type="transmembrane region" description="Helical" evidence="5">
    <location>
        <begin position="20"/>
        <end position="46"/>
    </location>
</feature>
<dbReference type="Pfam" id="PF03699">
    <property type="entry name" value="UPF0182"/>
    <property type="match status" value="1"/>
</dbReference>
<feature type="compositionally biased region" description="Low complexity" evidence="6">
    <location>
        <begin position="902"/>
        <end position="926"/>
    </location>
</feature>
<feature type="transmembrane region" description="Helical" evidence="5">
    <location>
        <begin position="111"/>
        <end position="131"/>
    </location>
</feature>
<feature type="transmembrane region" description="Helical" evidence="5">
    <location>
        <begin position="205"/>
        <end position="224"/>
    </location>
</feature>
<keyword evidence="3 5" id="KW-1133">Transmembrane helix</keyword>
<sequence length="963" mass="109220">MRFEVFENQNPRPRPPRPPWLRAATILFWVVVGLLVLLGLAIHLIAEYIWMGSLGFADVFSTIFLTKLLLGVLGFLLFAIPLFFALYGIRRVYLNMFETQGLPSVLTGGKWFFWVNLAVSGGFGLIGSGFARGIGWERFLTFFNQVPFGIQDPLFGKDISFYIFTLPFLNFLIGMLLGLFVVLSLIQAAAFSVFQLYLRERSAQIQLSISVIMLGVLLALHHLLAPYETLLSNNVNVLQQSVVYGASFTDRVINIPMGYVMAGVSLLAAVLVLAALYKRRIRLLFAAPILYFGVLLAGQAASVAVQSFIVTPNEFAREKPFLQHNLNMTRVAHGIDQVKEAEHPGNLSLSAEMLQRNRLTIENVRINDPRPLLDVYNQLQTFRTYYEFLDVDVDRYWLDGKYQQVFLAARELNIKNLPDQSKTWTNQTLRYTHGYGIAMSHVNQVTSQGQPEYMVKDLPPQGTVEVKRPQIYFGEQDYQNVVVNTKVDEFDYPAGETNVSHRFEANTGIPMTRLNRLIFAWEEMSPRIFISGQIDANSQLLRKRNIMDRLQSIAPFLHYDKDPYLVVRDDGTLVWIVDAYTTSGRYPYSEPVARGINYIKNPVKAVIDAYTGEVHFYLIDPDEPLVKVYRAIFPNLFETEIPEDIRRHFRYPETLFTYQAKIYQTYHMTNLEVFYNREDFWQFATENYYESDTPMEPYYITMKLPDEEKEEFVLMLPFTPNKRQNMIAWMAARNDGEHYGELLVYRFPKQKTIYGPQQIENRINQNAQISQQLNLWSQGGSRVIRGNMLVIPIEDTLLYLEPLYIESSNETSLPEVKQIILSYGDYIVMESTFEQAMERLLELVNVGKPPAETGPGQAPGAPLVRTADELLQEFADLFKRYQEAMAAGKWSEAGRIMESIQARIQQWQQQKAGQENKPAPGSAPAAGGEGGQGATPAPGPASSPAGEGGLSPAEQGEAASGGQ</sequence>